<name>A0A2T6BZZ5_9FLAO</name>
<reference evidence="2 3" key="1">
    <citation type="submission" date="2018-04" db="EMBL/GenBank/DDBJ databases">
        <title>Genomic Encyclopedia of Archaeal and Bacterial Type Strains, Phase II (KMG-II): from individual species to whole genera.</title>
        <authorList>
            <person name="Goeker M."/>
        </authorList>
    </citation>
    <scope>NUCLEOTIDE SEQUENCE [LARGE SCALE GENOMIC DNA]</scope>
    <source>
        <strain evidence="2 3">DSM 25731</strain>
    </source>
</reference>
<feature type="transmembrane region" description="Helical" evidence="1">
    <location>
        <begin position="34"/>
        <end position="53"/>
    </location>
</feature>
<sequence length="134" mass="15078">MNEEEKQALQTEILDTLVAIEKLQLKRKSLLKEASLLGIIALGIMGIGAYGSVQEWTEFPIFQGAIAAGGILLAIAFRPLQQCKQQIDLYEKKLSELETWLKKNNLEYKADVRVSRNQKGDYVVQKSIKLATIK</sequence>
<dbReference type="EMBL" id="QBKT01000004">
    <property type="protein sequence ID" value="PTX61635.1"/>
    <property type="molecule type" value="Genomic_DNA"/>
</dbReference>
<keyword evidence="1" id="KW-1133">Transmembrane helix</keyword>
<feature type="transmembrane region" description="Helical" evidence="1">
    <location>
        <begin position="59"/>
        <end position="77"/>
    </location>
</feature>
<evidence type="ECO:0000313" key="2">
    <source>
        <dbReference type="EMBL" id="PTX61635.1"/>
    </source>
</evidence>
<keyword evidence="1" id="KW-0812">Transmembrane</keyword>
<evidence type="ECO:0000256" key="1">
    <source>
        <dbReference type="SAM" id="Phobius"/>
    </source>
</evidence>
<protein>
    <submittedName>
        <fullName evidence="2">Uncharacterized protein</fullName>
    </submittedName>
</protein>
<comment type="caution">
    <text evidence="2">The sequence shown here is derived from an EMBL/GenBank/DDBJ whole genome shotgun (WGS) entry which is preliminary data.</text>
</comment>
<gene>
    <name evidence="2" type="ORF">C8N46_104278</name>
</gene>
<keyword evidence="1" id="KW-0472">Membrane</keyword>
<dbReference type="Proteomes" id="UP000244090">
    <property type="component" value="Unassembled WGS sequence"/>
</dbReference>
<dbReference type="AlphaFoldDB" id="A0A2T6BZZ5"/>
<proteinExistence type="predicted"/>
<evidence type="ECO:0000313" key="3">
    <source>
        <dbReference type="Proteomes" id="UP000244090"/>
    </source>
</evidence>
<dbReference type="RefSeq" id="WP_108114851.1">
    <property type="nucleotide sequence ID" value="NZ_QBKT01000004.1"/>
</dbReference>
<organism evidence="2 3">
    <name type="scientific">Kordia periserrulae</name>
    <dbReference type="NCBI Taxonomy" id="701523"/>
    <lineage>
        <taxon>Bacteria</taxon>
        <taxon>Pseudomonadati</taxon>
        <taxon>Bacteroidota</taxon>
        <taxon>Flavobacteriia</taxon>
        <taxon>Flavobacteriales</taxon>
        <taxon>Flavobacteriaceae</taxon>
        <taxon>Kordia</taxon>
    </lineage>
</organism>
<keyword evidence="3" id="KW-1185">Reference proteome</keyword>
<accession>A0A2T6BZZ5</accession>
<dbReference type="OrthoDB" id="9880376at2"/>